<reference evidence="2" key="1">
    <citation type="submission" date="2016-10" db="EMBL/GenBank/DDBJ databases">
        <authorList>
            <person name="Varghese N."/>
            <person name="Submissions S."/>
        </authorList>
    </citation>
    <scope>NUCLEOTIDE SEQUENCE [LARGE SCALE GENOMIC DNA]</scope>
    <source>
        <strain evidence="2">YR281</strain>
    </source>
</reference>
<evidence type="ECO:0000313" key="3">
    <source>
        <dbReference type="Proteomes" id="UP000198900"/>
    </source>
</evidence>
<name>A0A7Z7BA56_9BURK</name>
<dbReference type="Proteomes" id="UP000198900">
    <property type="component" value="Unassembled WGS sequence"/>
</dbReference>
<feature type="region of interest" description="Disordered" evidence="1">
    <location>
        <begin position="161"/>
        <end position="213"/>
    </location>
</feature>
<proteinExistence type="predicted"/>
<keyword evidence="3" id="KW-1185">Reference proteome</keyword>
<evidence type="ECO:0000256" key="1">
    <source>
        <dbReference type="SAM" id="MobiDB-lite"/>
    </source>
</evidence>
<sequence>METYAISRRYRLSRNTSPDAAIVHARCSPTDEDPAVNSPLIRALPCYVSVDSTLVAYRIRRLPPGHLRLSANGRVHRVRPLDLYVEPFLSRAMFIELIFRLITANCAYRNPRDNNRQFSSAPRRGSATKTQIVQTIPPCPSYAAGLPWLCRSGTGKATALNIARSGGTTPNVGPRDDRIPAVRQQSSRRKSSCDERRRNRKALDGQHSRCRRH</sequence>
<protein>
    <submittedName>
        <fullName evidence="2">Uncharacterized protein</fullName>
    </submittedName>
</protein>
<organism evidence="2 3">
    <name type="scientific">Paraburkholderia steynii</name>
    <dbReference type="NCBI Taxonomy" id="1245441"/>
    <lineage>
        <taxon>Bacteria</taxon>
        <taxon>Pseudomonadati</taxon>
        <taxon>Pseudomonadota</taxon>
        <taxon>Betaproteobacteria</taxon>
        <taxon>Burkholderiales</taxon>
        <taxon>Burkholderiaceae</taxon>
        <taxon>Paraburkholderia</taxon>
    </lineage>
</organism>
<dbReference type="EMBL" id="FNDI01000016">
    <property type="protein sequence ID" value="SDI39155.1"/>
    <property type="molecule type" value="Genomic_DNA"/>
</dbReference>
<feature type="compositionally biased region" description="Basic and acidic residues" evidence="1">
    <location>
        <begin position="191"/>
        <end position="207"/>
    </location>
</feature>
<evidence type="ECO:0000313" key="2">
    <source>
        <dbReference type="EMBL" id="SDI39155.1"/>
    </source>
</evidence>
<dbReference type="AlphaFoldDB" id="A0A7Z7BA56"/>
<accession>A0A7Z7BA56</accession>
<comment type="caution">
    <text evidence="2">The sequence shown here is derived from an EMBL/GenBank/DDBJ whole genome shotgun (WGS) entry which is preliminary data.</text>
</comment>
<gene>
    <name evidence="2" type="ORF">SAMN04487926_11642</name>
</gene>